<sequence>MMTQSIETREGLPQEMTALLRYYPRDSWPDHPNFAASIANWMGAHATFRALGEMIVEDTERFLDKEMEQDLYLHRIGRHGNALVHSLHGHHTWEDRKFFPELEAADRRFASGLEMLEGDHVGLDGVLDSFTRAGNRMIQLEVLDPSQLRDEAGEVLKKGGTIRRFLDRHLTDEEDLVVPILLHHRLRG</sequence>
<dbReference type="Proteomes" id="UP000611500">
    <property type="component" value="Unassembled WGS sequence"/>
</dbReference>
<reference evidence="2" key="2">
    <citation type="submission" date="2020-09" db="EMBL/GenBank/DDBJ databases">
        <authorList>
            <person name="Sun Q."/>
            <person name="Zhou Y."/>
        </authorList>
    </citation>
    <scope>NUCLEOTIDE SEQUENCE</scope>
    <source>
        <strain evidence="2">CGMCC 1.7081</strain>
    </source>
</reference>
<proteinExistence type="predicted"/>
<evidence type="ECO:0000313" key="2">
    <source>
        <dbReference type="EMBL" id="GHG95806.1"/>
    </source>
</evidence>
<dbReference type="InterPro" id="IPR012312">
    <property type="entry name" value="Hemerythrin-like"/>
</dbReference>
<reference evidence="2" key="1">
    <citation type="journal article" date="2014" name="Int. J. Syst. Evol. Microbiol.">
        <title>Complete genome sequence of Corynebacterium casei LMG S-19264T (=DSM 44701T), isolated from a smear-ripened cheese.</title>
        <authorList>
            <consortium name="US DOE Joint Genome Institute (JGI-PGF)"/>
            <person name="Walter F."/>
            <person name="Albersmeier A."/>
            <person name="Kalinowski J."/>
            <person name="Ruckert C."/>
        </authorList>
    </citation>
    <scope>NUCLEOTIDE SEQUENCE</scope>
    <source>
        <strain evidence="2">CGMCC 1.7081</strain>
    </source>
</reference>
<dbReference type="EMBL" id="BNAP01000015">
    <property type="protein sequence ID" value="GHG95806.1"/>
    <property type="molecule type" value="Genomic_DNA"/>
</dbReference>
<protein>
    <submittedName>
        <fullName evidence="2">Cation-binding protein</fullName>
    </submittedName>
</protein>
<accession>A0A8J3HAL4</accession>
<keyword evidence="3" id="KW-1185">Reference proteome</keyword>
<comment type="caution">
    <text evidence="2">The sequence shown here is derived from an EMBL/GenBank/DDBJ whole genome shotgun (WGS) entry which is preliminary data.</text>
</comment>
<feature type="domain" description="Hemerythrin-like" evidence="1">
    <location>
        <begin position="38"/>
        <end position="181"/>
    </location>
</feature>
<evidence type="ECO:0000313" key="3">
    <source>
        <dbReference type="Proteomes" id="UP000611500"/>
    </source>
</evidence>
<evidence type="ECO:0000259" key="1">
    <source>
        <dbReference type="Pfam" id="PF01814"/>
    </source>
</evidence>
<dbReference type="AlphaFoldDB" id="A0A8J3HAL4"/>
<dbReference type="Pfam" id="PF01814">
    <property type="entry name" value="Hemerythrin"/>
    <property type="match status" value="1"/>
</dbReference>
<dbReference type="Gene3D" id="1.20.120.520">
    <property type="entry name" value="nmb1532 protein domain like"/>
    <property type="match status" value="1"/>
</dbReference>
<organism evidence="2 3">
    <name type="scientific">Pseudodonghicola xiamenensis</name>
    <dbReference type="NCBI Taxonomy" id="337702"/>
    <lineage>
        <taxon>Bacteria</taxon>
        <taxon>Pseudomonadati</taxon>
        <taxon>Pseudomonadota</taxon>
        <taxon>Alphaproteobacteria</taxon>
        <taxon>Rhodobacterales</taxon>
        <taxon>Paracoccaceae</taxon>
        <taxon>Pseudodonghicola</taxon>
    </lineage>
</organism>
<gene>
    <name evidence="2" type="ORF">GCM10010961_29810</name>
</gene>
<name>A0A8J3HAL4_9RHOB</name>